<proteinExistence type="inferred from homology"/>
<evidence type="ECO:0000256" key="1">
    <source>
        <dbReference type="ARBA" id="ARBA00008209"/>
    </source>
</evidence>
<dbReference type="OrthoDB" id="17212at2759"/>
<dbReference type="PANTHER" id="PTHR10300">
    <property type="entry name" value="CALCIPRESSIN"/>
    <property type="match status" value="1"/>
</dbReference>
<dbReference type="InterPro" id="IPR012677">
    <property type="entry name" value="Nucleotide-bd_a/b_plait_sf"/>
</dbReference>
<protein>
    <submittedName>
        <fullName evidence="2">Uncharacterized protein C13G6.15c</fullName>
    </submittedName>
</protein>
<dbReference type="InterPro" id="IPR035979">
    <property type="entry name" value="RBD_domain_sf"/>
</dbReference>
<dbReference type="GO" id="GO:0003676">
    <property type="term" value="F:nucleic acid binding"/>
    <property type="evidence" value="ECO:0007669"/>
    <property type="project" value="InterPro"/>
</dbReference>
<name>A0A1C7NE47_9FUNG</name>
<dbReference type="AlphaFoldDB" id="A0A1C7NE47"/>
<dbReference type="GO" id="GO:0005634">
    <property type="term" value="C:nucleus"/>
    <property type="evidence" value="ECO:0007669"/>
    <property type="project" value="TreeGrafter"/>
</dbReference>
<dbReference type="Gene3D" id="3.30.70.330">
    <property type="match status" value="1"/>
</dbReference>
<dbReference type="PANTHER" id="PTHR10300:SF14">
    <property type="entry name" value="PROTEIN SARAH"/>
    <property type="match status" value="1"/>
</dbReference>
<dbReference type="Pfam" id="PF04847">
    <property type="entry name" value="Calcipressin"/>
    <property type="match status" value="1"/>
</dbReference>
<dbReference type="STRING" id="101091.A0A1C7NE47"/>
<evidence type="ECO:0000313" key="2">
    <source>
        <dbReference type="EMBL" id="OBZ87383.1"/>
    </source>
</evidence>
<keyword evidence="3" id="KW-1185">Reference proteome</keyword>
<accession>A0A1C7NE47</accession>
<sequence>MSHFDKVESIATNTLLIPNVPLCFFGCDDAMLTIHDAFAEFGPLYTFVPMKGFRRLMIIYQETIHALEAKKALDHSTLLWKPNEPFPEILELVNKEADWKEGRQDQGHQLTPIRVYFGQHFAIHVDPNSESLQVPKFERNLLISPPGSPCEGWQQIEEDAPNQAVLASDLMHAAEISDYELDDDELELETRLPIAEPKTISIVCSKGLEAPENLPAITVQDWDGNAEIQKNKRHHQHIVPTSLPPLKKQ</sequence>
<dbReference type="InterPro" id="IPR006931">
    <property type="entry name" value="Calcipressin"/>
</dbReference>
<gene>
    <name evidence="2" type="ORF">A0J61_04561</name>
</gene>
<comment type="caution">
    <text evidence="2">The sequence shown here is derived from an EMBL/GenBank/DDBJ whole genome shotgun (WGS) entry which is preliminary data.</text>
</comment>
<comment type="similarity">
    <text evidence="1">Belongs to the RCAN family.</text>
</comment>
<dbReference type="SUPFAM" id="SSF54928">
    <property type="entry name" value="RNA-binding domain, RBD"/>
    <property type="match status" value="1"/>
</dbReference>
<reference evidence="2 3" key="1">
    <citation type="submission" date="2016-03" db="EMBL/GenBank/DDBJ databases">
        <title>Choanephora cucurbitarum.</title>
        <authorList>
            <person name="Min B."/>
            <person name="Park H."/>
            <person name="Park J.-H."/>
            <person name="Shin H.-D."/>
            <person name="Choi I.-G."/>
        </authorList>
    </citation>
    <scope>NUCLEOTIDE SEQUENCE [LARGE SCALE GENOMIC DNA]</scope>
    <source>
        <strain evidence="2 3">KUS-F28377</strain>
    </source>
</reference>
<dbReference type="EMBL" id="LUGH01000226">
    <property type="protein sequence ID" value="OBZ87383.1"/>
    <property type="molecule type" value="Genomic_DNA"/>
</dbReference>
<organism evidence="2 3">
    <name type="scientific">Choanephora cucurbitarum</name>
    <dbReference type="NCBI Taxonomy" id="101091"/>
    <lineage>
        <taxon>Eukaryota</taxon>
        <taxon>Fungi</taxon>
        <taxon>Fungi incertae sedis</taxon>
        <taxon>Mucoromycota</taxon>
        <taxon>Mucoromycotina</taxon>
        <taxon>Mucoromycetes</taxon>
        <taxon>Mucorales</taxon>
        <taxon>Mucorineae</taxon>
        <taxon>Choanephoraceae</taxon>
        <taxon>Choanephoroideae</taxon>
        <taxon>Choanephora</taxon>
    </lineage>
</organism>
<dbReference type="GO" id="GO:0008597">
    <property type="term" value="F:calcium-dependent protein serine/threonine phosphatase regulator activity"/>
    <property type="evidence" value="ECO:0007669"/>
    <property type="project" value="TreeGrafter"/>
</dbReference>
<dbReference type="InParanoid" id="A0A1C7NE47"/>
<dbReference type="GO" id="GO:0019722">
    <property type="term" value="P:calcium-mediated signaling"/>
    <property type="evidence" value="ECO:0007669"/>
    <property type="project" value="InterPro"/>
</dbReference>
<dbReference type="Proteomes" id="UP000093000">
    <property type="component" value="Unassembled WGS sequence"/>
</dbReference>
<evidence type="ECO:0000313" key="3">
    <source>
        <dbReference type="Proteomes" id="UP000093000"/>
    </source>
</evidence>
<dbReference type="GO" id="GO:0005737">
    <property type="term" value="C:cytoplasm"/>
    <property type="evidence" value="ECO:0007669"/>
    <property type="project" value="TreeGrafter"/>
</dbReference>